<name>A0A3Q3A965_KRYMA</name>
<sequence>VPGLLHHSPLLLLIIIIITFHPQIFIVALCLVPAWGCLNRCCDEDELRETAQKKPWSRIQPPQDLPVALHGPPESCPLDLYQRLREDIKDRSLSPWRYVRVTNQDYFPSTYVEAQCLCQGCIMMKKGSLMENHDYNSKPVLQSRAFLKREQSSCQGGQYRLKVEFRKVAVGCTCVTASSISS</sequence>
<dbReference type="PRINTS" id="PR01932">
    <property type="entry name" value="INTRLEUKIN17"/>
</dbReference>
<evidence type="ECO:0000256" key="1">
    <source>
        <dbReference type="ARBA" id="ARBA00004613"/>
    </source>
</evidence>
<dbReference type="OMA" id="TYTQAVC"/>
<dbReference type="InterPro" id="IPR010345">
    <property type="entry name" value="IL-17_fam"/>
</dbReference>
<keyword evidence="6" id="KW-0472">Membrane</keyword>
<keyword evidence="5" id="KW-0732">Signal</keyword>
<evidence type="ECO:0000256" key="3">
    <source>
        <dbReference type="ARBA" id="ARBA00022514"/>
    </source>
</evidence>
<dbReference type="GeneTree" id="ENSGT01150000287426"/>
<dbReference type="GO" id="GO:0005125">
    <property type="term" value="F:cytokine activity"/>
    <property type="evidence" value="ECO:0007669"/>
    <property type="project" value="UniProtKB-KW"/>
</dbReference>
<comment type="similarity">
    <text evidence="2">Belongs to the IL-17 family.</text>
</comment>
<comment type="subcellular location">
    <subcellularLocation>
        <location evidence="1">Secreted</location>
    </subcellularLocation>
</comment>
<evidence type="ECO:0000313" key="7">
    <source>
        <dbReference type="Ensembl" id="ENSKMAP00000013028.1"/>
    </source>
</evidence>
<dbReference type="STRING" id="37003.ENSKMAP00000013028"/>
<dbReference type="Ensembl" id="ENSKMAT00000013223.1">
    <property type="protein sequence ID" value="ENSKMAP00000013028.1"/>
    <property type="gene ID" value="ENSKMAG00000009787.1"/>
</dbReference>
<keyword evidence="3" id="KW-0202">Cytokine</keyword>
<evidence type="ECO:0000313" key="8">
    <source>
        <dbReference type="Proteomes" id="UP000264800"/>
    </source>
</evidence>
<accession>A0A3Q3A965</accession>
<dbReference type="GO" id="GO:0006954">
    <property type="term" value="P:inflammatory response"/>
    <property type="evidence" value="ECO:0007669"/>
    <property type="project" value="InterPro"/>
</dbReference>
<dbReference type="InterPro" id="IPR029034">
    <property type="entry name" value="Cystine-knot_cytokine"/>
</dbReference>
<evidence type="ECO:0000256" key="5">
    <source>
        <dbReference type="ARBA" id="ARBA00022729"/>
    </source>
</evidence>
<reference evidence="7" key="1">
    <citation type="submission" date="2025-08" db="UniProtKB">
        <authorList>
            <consortium name="Ensembl"/>
        </authorList>
    </citation>
    <scope>IDENTIFICATION</scope>
</reference>
<evidence type="ECO:0000256" key="6">
    <source>
        <dbReference type="SAM" id="Phobius"/>
    </source>
</evidence>
<dbReference type="AlphaFoldDB" id="A0A3Q3A965"/>
<keyword evidence="4" id="KW-0964">Secreted</keyword>
<keyword evidence="6" id="KW-1133">Transmembrane helix</keyword>
<dbReference type="Proteomes" id="UP000264800">
    <property type="component" value="Unplaced"/>
</dbReference>
<organism evidence="7 8">
    <name type="scientific">Kryptolebias marmoratus</name>
    <name type="common">Mangrove killifish</name>
    <name type="synonym">Rivulus marmoratus</name>
    <dbReference type="NCBI Taxonomy" id="37003"/>
    <lineage>
        <taxon>Eukaryota</taxon>
        <taxon>Metazoa</taxon>
        <taxon>Chordata</taxon>
        <taxon>Craniata</taxon>
        <taxon>Vertebrata</taxon>
        <taxon>Euteleostomi</taxon>
        <taxon>Actinopterygii</taxon>
        <taxon>Neopterygii</taxon>
        <taxon>Teleostei</taxon>
        <taxon>Neoteleostei</taxon>
        <taxon>Acanthomorphata</taxon>
        <taxon>Ovalentaria</taxon>
        <taxon>Atherinomorphae</taxon>
        <taxon>Cyprinodontiformes</taxon>
        <taxon>Rivulidae</taxon>
        <taxon>Kryptolebias</taxon>
    </lineage>
</organism>
<dbReference type="SUPFAM" id="SSF57501">
    <property type="entry name" value="Cystine-knot cytokines"/>
    <property type="match status" value="1"/>
</dbReference>
<dbReference type="InterPro" id="IPR020440">
    <property type="entry name" value="IL-17_chr"/>
</dbReference>
<evidence type="ECO:0000256" key="2">
    <source>
        <dbReference type="ARBA" id="ARBA00007236"/>
    </source>
</evidence>
<protein>
    <submittedName>
        <fullName evidence="7">Interleukin-17C-like</fullName>
    </submittedName>
</protein>
<feature type="transmembrane region" description="Helical" evidence="6">
    <location>
        <begin position="12"/>
        <end position="35"/>
    </location>
</feature>
<evidence type="ECO:0000256" key="4">
    <source>
        <dbReference type="ARBA" id="ARBA00022525"/>
    </source>
</evidence>
<reference evidence="7" key="2">
    <citation type="submission" date="2025-09" db="UniProtKB">
        <authorList>
            <consortium name="Ensembl"/>
        </authorList>
    </citation>
    <scope>IDENTIFICATION</scope>
</reference>
<dbReference type="GO" id="GO:0005615">
    <property type="term" value="C:extracellular space"/>
    <property type="evidence" value="ECO:0007669"/>
    <property type="project" value="UniProtKB-KW"/>
</dbReference>
<dbReference type="Pfam" id="PF06083">
    <property type="entry name" value="IL17"/>
    <property type="match status" value="1"/>
</dbReference>
<keyword evidence="8" id="KW-1185">Reference proteome</keyword>
<keyword evidence="6" id="KW-0812">Transmembrane</keyword>
<dbReference type="Gene3D" id="2.10.90.10">
    <property type="entry name" value="Cystine-knot cytokines"/>
    <property type="match status" value="1"/>
</dbReference>
<proteinExistence type="inferred from homology"/>